<evidence type="ECO:0000313" key="2">
    <source>
        <dbReference type="EMBL" id="MBE1561633.1"/>
    </source>
</evidence>
<dbReference type="InterPro" id="IPR009339">
    <property type="entry name" value="DUF998"/>
</dbReference>
<dbReference type="EMBL" id="JADBEF010000001">
    <property type="protein sequence ID" value="MBE1561633.1"/>
    <property type="molecule type" value="Genomic_DNA"/>
</dbReference>
<proteinExistence type="predicted"/>
<keyword evidence="1" id="KW-1133">Transmembrane helix</keyword>
<protein>
    <submittedName>
        <fullName evidence="2">Pimeloyl-ACP methyl ester carboxylesterase</fullName>
    </submittedName>
</protein>
<keyword evidence="3" id="KW-1185">Reference proteome</keyword>
<name>A0ABR9KHZ6_9ACTN</name>
<dbReference type="RefSeq" id="WP_192776516.1">
    <property type="nucleotide sequence ID" value="NZ_BAAASY010000011.1"/>
</dbReference>
<dbReference type="Pfam" id="PF06197">
    <property type="entry name" value="DUF998"/>
    <property type="match status" value="1"/>
</dbReference>
<accession>A0ABR9KHZ6</accession>
<dbReference type="SUPFAM" id="SSF53474">
    <property type="entry name" value="alpha/beta-Hydrolases"/>
    <property type="match status" value="1"/>
</dbReference>
<evidence type="ECO:0000313" key="3">
    <source>
        <dbReference type="Proteomes" id="UP000661607"/>
    </source>
</evidence>
<feature type="transmembrane region" description="Helical" evidence="1">
    <location>
        <begin position="142"/>
        <end position="160"/>
    </location>
</feature>
<dbReference type="Gene3D" id="3.40.50.1820">
    <property type="entry name" value="alpha/beta hydrolase"/>
    <property type="match status" value="1"/>
</dbReference>
<feature type="transmembrane region" description="Helical" evidence="1">
    <location>
        <begin position="52"/>
        <end position="73"/>
    </location>
</feature>
<feature type="transmembrane region" description="Helical" evidence="1">
    <location>
        <begin position="85"/>
        <end position="109"/>
    </location>
</feature>
<dbReference type="InterPro" id="IPR029058">
    <property type="entry name" value="AB_hydrolase_fold"/>
</dbReference>
<keyword evidence="1" id="KW-0472">Membrane</keyword>
<keyword evidence="1" id="KW-0812">Transmembrane</keyword>
<reference evidence="2 3" key="1">
    <citation type="submission" date="2020-10" db="EMBL/GenBank/DDBJ databases">
        <title>Sequencing the genomes of 1000 actinobacteria strains.</title>
        <authorList>
            <person name="Klenk H.-P."/>
        </authorList>
    </citation>
    <scope>NUCLEOTIDE SEQUENCE [LARGE SCALE GENOMIC DNA]</scope>
    <source>
        <strain evidence="2 3">DSM 43748</strain>
    </source>
</reference>
<gene>
    <name evidence="2" type="ORF">H4W81_004412</name>
</gene>
<comment type="caution">
    <text evidence="2">The sequence shown here is derived from an EMBL/GenBank/DDBJ whole genome shotgun (WGS) entry which is preliminary data.</text>
</comment>
<sequence length="459" mass="48144">MERRLDLAAACAFVVAAVFSSAWMPGQFTSEGLDRLHGFVSRLAARDQEWSVLFRFCDTVAGLTCLAGVALVVRVREEWQGWLAMALFGLCTAVGGLFPLDCAGCGGALSFAHQAHVAAGVAATAAVLVAMVLLSARWRSPLAWLVTAATYAATMATLVADAVGRYAGLAQRLQVTLIAIWLLYLATRLLVEATPALESGPFHVVSEGAGRPVLLSSGPAGAWFHWDAVAETLRHGHRVIRFDRPGLGLSPAVTTPPTLYGEAARLAALVPGSERATVVARSVAAWHAEAFARLHPLRVARLVLIDPACGAGPGTAWAAGLRRWAPALGATWGAAAVARALGPLAHRLRTGMVDPHGVYRTGRVAAAAVGEWLARGEMAADLEEVRREHPFPAVPVTVISTGGAGECRARLAADLGARLVGVADEGERRAAVVEACQEPRVPGLPDVTGVTERDGGDRM</sequence>
<organism evidence="2 3">
    <name type="scientific">Nonomuraea africana</name>
    <dbReference type="NCBI Taxonomy" id="46171"/>
    <lineage>
        <taxon>Bacteria</taxon>
        <taxon>Bacillati</taxon>
        <taxon>Actinomycetota</taxon>
        <taxon>Actinomycetes</taxon>
        <taxon>Streptosporangiales</taxon>
        <taxon>Streptosporangiaceae</taxon>
        <taxon>Nonomuraea</taxon>
    </lineage>
</organism>
<feature type="transmembrane region" description="Helical" evidence="1">
    <location>
        <begin position="115"/>
        <end position="135"/>
    </location>
</feature>
<evidence type="ECO:0000256" key="1">
    <source>
        <dbReference type="SAM" id="Phobius"/>
    </source>
</evidence>
<dbReference type="Proteomes" id="UP000661607">
    <property type="component" value="Unassembled WGS sequence"/>
</dbReference>